<keyword evidence="4" id="KW-1185">Reference proteome</keyword>
<feature type="chain" id="PRO_5026286249" evidence="2">
    <location>
        <begin position="19"/>
        <end position="211"/>
    </location>
</feature>
<evidence type="ECO:0000313" key="3">
    <source>
        <dbReference type="EMBL" id="KAF0746065.1"/>
    </source>
</evidence>
<comment type="caution">
    <text evidence="3">The sequence shown here is derived from an EMBL/GenBank/DDBJ whole genome shotgun (WGS) entry which is preliminary data.</text>
</comment>
<gene>
    <name evidence="3" type="ORF">FWK35_00032911</name>
</gene>
<dbReference type="OrthoDB" id="6625110at2759"/>
<keyword evidence="2" id="KW-0732">Signal</keyword>
<feature type="region of interest" description="Disordered" evidence="1">
    <location>
        <begin position="154"/>
        <end position="180"/>
    </location>
</feature>
<name>A0A6G0XZD1_APHCR</name>
<reference evidence="3 4" key="1">
    <citation type="submission" date="2019-08" db="EMBL/GenBank/DDBJ databases">
        <title>Whole genome of Aphis craccivora.</title>
        <authorList>
            <person name="Voronova N.V."/>
            <person name="Shulinski R.S."/>
            <person name="Bandarenka Y.V."/>
            <person name="Zhorov D.G."/>
            <person name="Warner D."/>
        </authorList>
    </citation>
    <scope>NUCLEOTIDE SEQUENCE [LARGE SCALE GENOMIC DNA]</scope>
    <source>
        <strain evidence="3">180601</strain>
        <tissue evidence="3">Whole Body</tissue>
    </source>
</reference>
<proteinExistence type="predicted"/>
<feature type="signal peptide" evidence="2">
    <location>
        <begin position="1"/>
        <end position="18"/>
    </location>
</feature>
<evidence type="ECO:0000256" key="1">
    <source>
        <dbReference type="SAM" id="MobiDB-lite"/>
    </source>
</evidence>
<sequence length="211" mass="23301">MTSLTKILILFIAIVIIGDVVDMHPDSNRPDVSIDELSERLSRLKLQPVADYTDIATWVMWLLRTRLESPSQTSLPVETTTKSVTNQHPVWRKRRQALGEVDGSNSVVSLTSSSSLSNMDSKGINPNMSKIKVNNWILRNLGIEVMNRVQKSVLKNRSRRSASDAKMSSNKNSTVMADPTPTKQGNIALSALPCVLSLGLPVALPLQCHAW</sequence>
<dbReference type="AlphaFoldDB" id="A0A6G0XZD1"/>
<evidence type="ECO:0000313" key="4">
    <source>
        <dbReference type="Proteomes" id="UP000478052"/>
    </source>
</evidence>
<evidence type="ECO:0000256" key="2">
    <source>
        <dbReference type="SAM" id="SignalP"/>
    </source>
</evidence>
<organism evidence="3 4">
    <name type="scientific">Aphis craccivora</name>
    <name type="common">Cowpea aphid</name>
    <dbReference type="NCBI Taxonomy" id="307492"/>
    <lineage>
        <taxon>Eukaryota</taxon>
        <taxon>Metazoa</taxon>
        <taxon>Ecdysozoa</taxon>
        <taxon>Arthropoda</taxon>
        <taxon>Hexapoda</taxon>
        <taxon>Insecta</taxon>
        <taxon>Pterygota</taxon>
        <taxon>Neoptera</taxon>
        <taxon>Paraneoptera</taxon>
        <taxon>Hemiptera</taxon>
        <taxon>Sternorrhyncha</taxon>
        <taxon>Aphidomorpha</taxon>
        <taxon>Aphidoidea</taxon>
        <taxon>Aphididae</taxon>
        <taxon>Aphidini</taxon>
        <taxon>Aphis</taxon>
        <taxon>Aphis</taxon>
    </lineage>
</organism>
<protein>
    <submittedName>
        <fullName evidence="3">Uncharacterized protein</fullName>
    </submittedName>
</protein>
<dbReference type="Proteomes" id="UP000478052">
    <property type="component" value="Unassembled WGS sequence"/>
</dbReference>
<accession>A0A6G0XZD1</accession>
<dbReference type="EMBL" id="VUJU01007337">
    <property type="protein sequence ID" value="KAF0746065.1"/>
    <property type="molecule type" value="Genomic_DNA"/>
</dbReference>
<feature type="compositionally biased region" description="Polar residues" evidence="1">
    <location>
        <begin position="166"/>
        <end position="180"/>
    </location>
</feature>